<dbReference type="GO" id="GO:0005737">
    <property type="term" value="C:cytoplasm"/>
    <property type="evidence" value="ECO:0007669"/>
    <property type="project" value="UniProtKB-SubCell"/>
</dbReference>
<keyword evidence="1 2" id="KW-0963">Cytoplasm</keyword>
<comment type="caution">
    <text evidence="3">The sequence shown here is derived from an EMBL/GenBank/DDBJ whole genome shotgun (WGS) entry which is preliminary data.</text>
</comment>
<comment type="function">
    <text evidence="2">Adapter protein required for efficient degradation of Spx by ClpXP under non-stress conditions. Interaction with Spx stabilizes Spx and exposes the C-terminus of Spx for recognition and proteolysis by ClpXP.</text>
</comment>
<dbReference type="SUPFAM" id="SSF52833">
    <property type="entry name" value="Thioredoxin-like"/>
    <property type="match status" value="1"/>
</dbReference>
<dbReference type="CDD" id="cd03025">
    <property type="entry name" value="DsbA_FrnE_like"/>
    <property type="match status" value="1"/>
</dbReference>
<name>A0A2W7N809_9BACI</name>
<dbReference type="Pfam" id="PF13743">
    <property type="entry name" value="Thioredoxin_5"/>
    <property type="match status" value="1"/>
</dbReference>
<evidence type="ECO:0000313" key="3">
    <source>
        <dbReference type="EMBL" id="PZX08183.1"/>
    </source>
</evidence>
<organism evidence="3 4">
    <name type="scientific">Psychrobacillus insolitus</name>
    <dbReference type="NCBI Taxonomy" id="1461"/>
    <lineage>
        <taxon>Bacteria</taxon>
        <taxon>Bacillati</taxon>
        <taxon>Bacillota</taxon>
        <taxon>Bacilli</taxon>
        <taxon>Bacillales</taxon>
        <taxon>Bacillaceae</taxon>
        <taxon>Psychrobacillus</taxon>
    </lineage>
</organism>
<comment type="subunit">
    <text evidence="2">Interacts with Spx.</text>
</comment>
<dbReference type="Proteomes" id="UP000248646">
    <property type="component" value="Unassembled WGS sequence"/>
</dbReference>
<dbReference type="AlphaFoldDB" id="A0A2W7N809"/>
<sequence length="273" mass="32030">MTRLLIPAEPIAIPTINKPIEMYVFLDPLCSTCWELQPIIRKLQVEYDQYFTIRTVLSTQINNLNIFCKKPLDSINNNEIDLQNMEHPVLPSIAVKAAEFQGKRAAHRFFNKIQEHLFLKTKNVLSYSVLQDLAKEINIDVDEFNRDFQSKECARSFQSDLSITCEMEVTDFPSIVFFNENIEDEGIKISGIYPYEIYVQILQEMLHDEPEKKEPPTLEKLFARFYSLTTDEIAGYYNIPVQKAEREMKKRLLLQEVERLILPDTVIWRSKKQ</sequence>
<dbReference type="PANTHER" id="PTHR13887">
    <property type="entry name" value="GLUTATHIONE S-TRANSFERASE KAPPA"/>
    <property type="match status" value="1"/>
</dbReference>
<dbReference type="EMBL" id="QKZI01000001">
    <property type="protein sequence ID" value="PZX08183.1"/>
    <property type="molecule type" value="Genomic_DNA"/>
</dbReference>
<dbReference type="Gene3D" id="3.40.30.10">
    <property type="entry name" value="Glutaredoxin"/>
    <property type="match status" value="1"/>
</dbReference>
<reference evidence="3 4" key="1">
    <citation type="submission" date="2018-06" db="EMBL/GenBank/DDBJ databases">
        <title>Genomic Encyclopedia of Type Strains, Phase IV (KMG-IV): sequencing the most valuable type-strain genomes for metagenomic binning, comparative biology and taxonomic classification.</title>
        <authorList>
            <person name="Goeker M."/>
        </authorList>
    </citation>
    <scope>NUCLEOTIDE SEQUENCE [LARGE SCALE GENOMIC DNA]</scope>
    <source>
        <strain evidence="3 4">DSM 5</strain>
    </source>
</reference>
<dbReference type="Gene3D" id="1.10.472.60">
    <property type="entry name" value="putative protein disulfide isomerase domain"/>
    <property type="match status" value="1"/>
</dbReference>
<gene>
    <name evidence="2" type="primary">spxH</name>
    <name evidence="3" type="ORF">C7437_1011306</name>
</gene>
<evidence type="ECO:0000256" key="1">
    <source>
        <dbReference type="ARBA" id="ARBA00022490"/>
    </source>
</evidence>
<evidence type="ECO:0000313" key="4">
    <source>
        <dbReference type="Proteomes" id="UP000248646"/>
    </source>
</evidence>
<proteinExistence type="inferred from homology"/>
<dbReference type="GO" id="GO:0016853">
    <property type="term" value="F:isomerase activity"/>
    <property type="evidence" value="ECO:0007669"/>
    <property type="project" value="UniProtKB-KW"/>
</dbReference>
<dbReference type="PANTHER" id="PTHR13887:SF47">
    <property type="entry name" value="CLPXP ADAPTER PROTEIN SPXH"/>
    <property type="match status" value="1"/>
</dbReference>
<keyword evidence="4" id="KW-1185">Reference proteome</keyword>
<dbReference type="InterPro" id="IPR046404">
    <property type="entry name" value="Adapter_SpxH"/>
</dbReference>
<comment type="similarity">
    <text evidence="2">Belongs to the SpxH family.</text>
</comment>
<evidence type="ECO:0000256" key="2">
    <source>
        <dbReference type="HAMAP-Rule" id="MF_02245"/>
    </source>
</evidence>
<dbReference type="RefSeq" id="WP_245909216.1">
    <property type="nucleotide sequence ID" value="NZ_QKZI01000001.1"/>
</dbReference>
<dbReference type="HAMAP" id="MF_02245">
    <property type="entry name" value="Adapter_SpxH"/>
    <property type="match status" value="1"/>
</dbReference>
<keyword evidence="3" id="KW-0413">Isomerase</keyword>
<comment type="subcellular location">
    <subcellularLocation>
        <location evidence="2">Cytoplasm</location>
    </subcellularLocation>
</comment>
<protein>
    <recommendedName>
        <fullName evidence="2">ClpXP adapter protein SpxH</fullName>
    </recommendedName>
</protein>
<accession>A0A2W7N809</accession>
<dbReference type="InterPro" id="IPR036249">
    <property type="entry name" value="Thioredoxin-like_sf"/>
</dbReference>